<evidence type="ECO:0000313" key="3">
    <source>
        <dbReference type="Proteomes" id="UP000827092"/>
    </source>
</evidence>
<sequence>MHLTIFLAAVLLLVLFSPADAGSCQVPTPVGAFSASIYTALIVSTDPEITESLELEGAEAALKLYIVIRDDLELFGLCNAEPVAFAAAKEPPTPER</sequence>
<accession>A0AAV6VV81</accession>
<gene>
    <name evidence="2" type="ORF">JTE90_001246</name>
</gene>
<name>A0AAV6VV81_9ARAC</name>
<comment type="caution">
    <text evidence="2">The sequence shown here is derived from an EMBL/GenBank/DDBJ whole genome shotgun (WGS) entry which is preliminary data.</text>
</comment>
<dbReference type="AlphaFoldDB" id="A0AAV6VV81"/>
<keyword evidence="1" id="KW-0732">Signal</keyword>
<feature type="signal peptide" evidence="1">
    <location>
        <begin position="1"/>
        <end position="21"/>
    </location>
</feature>
<reference evidence="2 3" key="1">
    <citation type="journal article" date="2022" name="Nat. Ecol. Evol.">
        <title>A masculinizing supergene underlies an exaggerated male reproductive morph in a spider.</title>
        <authorList>
            <person name="Hendrickx F."/>
            <person name="De Corte Z."/>
            <person name="Sonet G."/>
            <person name="Van Belleghem S.M."/>
            <person name="Kostlbacher S."/>
            <person name="Vangestel C."/>
        </authorList>
    </citation>
    <scope>NUCLEOTIDE SEQUENCE [LARGE SCALE GENOMIC DNA]</scope>
    <source>
        <strain evidence="2">W744_W776</strain>
    </source>
</reference>
<proteinExistence type="predicted"/>
<protein>
    <submittedName>
        <fullName evidence="2">Uncharacterized protein</fullName>
    </submittedName>
</protein>
<organism evidence="2 3">
    <name type="scientific">Oedothorax gibbosus</name>
    <dbReference type="NCBI Taxonomy" id="931172"/>
    <lineage>
        <taxon>Eukaryota</taxon>
        <taxon>Metazoa</taxon>
        <taxon>Ecdysozoa</taxon>
        <taxon>Arthropoda</taxon>
        <taxon>Chelicerata</taxon>
        <taxon>Arachnida</taxon>
        <taxon>Araneae</taxon>
        <taxon>Araneomorphae</taxon>
        <taxon>Entelegynae</taxon>
        <taxon>Araneoidea</taxon>
        <taxon>Linyphiidae</taxon>
        <taxon>Erigoninae</taxon>
        <taxon>Oedothorax</taxon>
    </lineage>
</organism>
<evidence type="ECO:0000256" key="1">
    <source>
        <dbReference type="SAM" id="SignalP"/>
    </source>
</evidence>
<feature type="chain" id="PRO_5043496214" evidence="1">
    <location>
        <begin position="22"/>
        <end position="96"/>
    </location>
</feature>
<keyword evidence="3" id="KW-1185">Reference proteome</keyword>
<evidence type="ECO:0000313" key="2">
    <source>
        <dbReference type="EMBL" id="KAG8200015.1"/>
    </source>
</evidence>
<dbReference type="EMBL" id="JAFNEN010000021">
    <property type="protein sequence ID" value="KAG8200015.1"/>
    <property type="molecule type" value="Genomic_DNA"/>
</dbReference>
<dbReference type="Proteomes" id="UP000827092">
    <property type="component" value="Unassembled WGS sequence"/>
</dbReference>